<dbReference type="PROSITE" id="PS51485">
    <property type="entry name" value="PHYTOCYANIN"/>
    <property type="match status" value="1"/>
</dbReference>
<dbReference type="EMBL" id="CAWUPB010001168">
    <property type="protein sequence ID" value="CAK7345466.1"/>
    <property type="molecule type" value="Genomic_DNA"/>
</dbReference>
<dbReference type="InterPro" id="IPR003245">
    <property type="entry name" value="Phytocyanin_dom"/>
</dbReference>
<dbReference type="Proteomes" id="UP001314170">
    <property type="component" value="Unassembled WGS sequence"/>
</dbReference>
<proteinExistence type="predicted"/>
<keyword evidence="7" id="KW-1185">Reference proteome</keyword>
<dbReference type="Pfam" id="PF02298">
    <property type="entry name" value="Cu_bind_like"/>
    <property type="match status" value="1"/>
</dbReference>
<evidence type="ECO:0000313" key="7">
    <source>
        <dbReference type="Proteomes" id="UP001314170"/>
    </source>
</evidence>
<evidence type="ECO:0000256" key="2">
    <source>
        <dbReference type="ARBA" id="ARBA00023180"/>
    </source>
</evidence>
<dbReference type="SUPFAM" id="SSF49503">
    <property type="entry name" value="Cupredoxins"/>
    <property type="match status" value="1"/>
</dbReference>
<dbReference type="GO" id="GO:0005886">
    <property type="term" value="C:plasma membrane"/>
    <property type="evidence" value="ECO:0007669"/>
    <property type="project" value="TreeGrafter"/>
</dbReference>
<dbReference type="PANTHER" id="PTHR33021">
    <property type="entry name" value="BLUE COPPER PROTEIN"/>
    <property type="match status" value="1"/>
</dbReference>
<dbReference type="Gene3D" id="2.60.40.420">
    <property type="entry name" value="Cupredoxins - blue copper proteins"/>
    <property type="match status" value="1"/>
</dbReference>
<dbReference type="AlphaFoldDB" id="A0AAV1S552"/>
<comment type="caution">
    <text evidence="6">The sequence shown here is derived from an EMBL/GenBank/DDBJ whole genome shotgun (WGS) entry which is preliminary data.</text>
</comment>
<accession>A0AAV1S552</accession>
<name>A0AAV1S552_9ROSI</name>
<evidence type="ECO:0000256" key="4">
    <source>
        <dbReference type="SAM" id="SignalP"/>
    </source>
</evidence>
<feature type="domain" description="Phytocyanin" evidence="5">
    <location>
        <begin position="23"/>
        <end position="125"/>
    </location>
</feature>
<organism evidence="6 7">
    <name type="scientific">Dovyalis caffra</name>
    <dbReference type="NCBI Taxonomy" id="77055"/>
    <lineage>
        <taxon>Eukaryota</taxon>
        <taxon>Viridiplantae</taxon>
        <taxon>Streptophyta</taxon>
        <taxon>Embryophyta</taxon>
        <taxon>Tracheophyta</taxon>
        <taxon>Spermatophyta</taxon>
        <taxon>Magnoliopsida</taxon>
        <taxon>eudicotyledons</taxon>
        <taxon>Gunneridae</taxon>
        <taxon>Pentapetalae</taxon>
        <taxon>rosids</taxon>
        <taxon>fabids</taxon>
        <taxon>Malpighiales</taxon>
        <taxon>Salicaceae</taxon>
        <taxon>Flacourtieae</taxon>
        <taxon>Dovyalis</taxon>
    </lineage>
</organism>
<keyword evidence="2" id="KW-0325">Glycoprotein</keyword>
<evidence type="ECO:0000256" key="1">
    <source>
        <dbReference type="ARBA" id="ARBA00023157"/>
    </source>
</evidence>
<feature type="region of interest" description="Disordered" evidence="3">
    <location>
        <begin position="126"/>
        <end position="171"/>
    </location>
</feature>
<feature type="compositionally biased region" description="Basic and acidic residues" evidence="3">
    <location>
        <begin position="158"/>
        <end position="170"/>
    </location>
</feature>
<protein>
    <recommendedName>
        <fullName evidence="5">Phytocyanin domain-containing protein</fullName>
    </recommendedName>
</protein>
<keyword evidence="4" id="KW-0732">Signal</keyword>
<dbReference type="FunFam" id="2.60.40.420:FF:000034">
    <property type="entry name" value="Cupredoxin superfamily protein"/>
    <property type="match status" value="1"/>
</dbReference>
<sequence length="183" mass="19233">MRSLIVFVVLGAASLLLLSSEAVDYQVGDSTGWQNPSSSSFYSDWASGKTFSVGDTLTFTFATDSHDVATVSKSDYDNCNIANQNNVIKDGPANITLRAAGDYHYFCTFSNHCSVGQKLAITVAASNSTPSTPSPPGTPAGTPSSSPPPPPPSAASTHENDNPPSKKDSAENIVRFLKQSLID</sequence>
<evidence type="ECO:0000259" key="5">
    <source>
        <dbReference type="PROSITE" id="PS51485"/>
    </source>
</evidence>
<reference evidence="6 7" key="1">
    <citation type="submission" date="2024-01" db="EMBL/GenBank/DDBJ databases">
        <authorList>
            <person name="Waweru B."/>
        </authorList>
    </citation>
    <scope>NUCLEOTIDE SEQUENCE [LARGE SCALE GENOMIC DNA]</scope>
</reference>
<feature type="chain" id="PRO_5043326332" description="Phytocyanin domain-containing protein" evidence="4">
    <location>
        <begin position="23"/>
        <end position="183"/>
    </location>
</feature>
<dbReference type="InterPro" id="IPR039391">
    <property type="entry name" value="Phytocyanin-like"/>
</dbReference>
<evidence type="ECO:0000256" key="3">
    <source>
        <dbReference type="SAM" id="MobiDB-lite"/>
    </source>
</evidence>
<feature type="signal peptide" evidence="4">
    <location>
        <begin position="1"/>
        <end position="22"/>
    </location>
</feature>
<dbReference type="InterPro" id="IPR008972">
    <property type="entry name" value="Cupredoxin"/>
</dbReference>
<keyword evidence="1" id="KW-1015">Disulfide bond</keyword>
<dbReference type="GO" id="GO:0009055">
    <property type="term" value="F:electron transfer activity"/>
    <property type="evidence" value="ECO:0007669"/>
    <property type="project" value="InterPro"/>
</dbReference>
<gene>
    <name evidence="6" type="ORF">DCAF_LOCUS18249</name>
</gene>
<evidence type="ECO:0000313" key="6">
    <source>
        <dbReference type="EMBL" id="CAK7345466.1"/>
    </source>
</evidence>
<dbReference type="PANTHER" id="PTHR33021:SF488">
    <property type="entry name" value="PHYTOCYANIN DOMAIN-CONTAINING PROTEIN"/>
    <property type="match status" value="1"/>
</dbReference>